<dbReference type="EMBL" id="JACCBE010000001">
    <property type="protein sequence ID" value="NYD57982.1"/>
    <property type="molecule type" value="Genomic_DNA"/>
</dbReference>
<proteinExistence type="predicted"/>
<keyword evidence="3" id="KW-0472">Membrane</keyword>
<protein>
    <submittedName>
        <fullName evidence="4">Anti-sigma factor RsiW</fullName>
    </submittedName>
</protein>
<dbReference type="RefSeq" id="WP_179615661.1">
    <property type="nucleotide sequence ID" value="NZ_JACCBE010000001.1"/>
</dbReference>
<keyword evidence="2" id="KW-0804">Transcription</keyword>
<evidence type="ECO:0000256" key="1">
    <source>
        <dbReference type="ARBA" id="ARBA00023015"/>
    </source>
</evidence>
<organism evidence="4 5">
    <name type="scientific">Nocardioides marinisabuli</name>
    <dbReference type="NCBI Taxonomy" id="419476"/>
    <lineage>
        <taxon>Bacteria</taxon>
        <taxon>Bacillati</taxon>
        <taxon>Actinomycetota</taxon>
        <taxon>Actinomycetes</taxon>
        <taxon>Propionibacteriales</taxon>
        <taxon>Nocardioidaceae</taxon>
        <taxon>Nocardioides</taxon>
    </lineage>
</organism>
<reference evidence="4 5" key="1">
    <citation type="submission" date="2020-07" db="EMBL/GenBank/DDBJ databases">
        <title>Sequencing the genomes of 1000 actinobacteria strains.</title>
        <authorList>
            <person name="Klenk H.-P."/>
        </authorList>
    </citation>
    <scope>NUCLEOTIDE SEQUENCE [LARGE SCALE GENOMIC DNA]</scope>
    <source>
        <strain evidence="4 5">DSM 18965</strain>
    </source>
</reference>
<evidence type="ECO:0000313" key="4">
    <source>
        <dbReference type="EMBL" id="NYD57982.1"/>
    </source>
</evidence>
<keyword evidence="5" id="KW-1185">Reference proteome</keyword>
<name>A0A7Y9JQE1_9ACTN</name>
<sequence length="167" mass="16374">MIGHLGTRASALLDGRLGPDEADRLWEHVHGCHQCRDLVERLGAVKTRLGGLGAAPCAGAPDHLKGALKSGLAPGFPAAGPGPASAPALTPGEVYLALGDRPTGRARRAGGVVATVGSAAGVAVLGLLALGAAPADAPTADRQVPVTSVTVPSYGPGVVPVRGVVGP</sequence>
<keyword evidence="3" id="KW-0812">Transmembrane</keyword>
<keyword evidence="3" id="KW-1133">Transmembrane helix</keyword>
<dbReference type="Gene3D" id="1.10.10.1320">
    <property type="entry name" value="Anti-sigma factor, zinc-finger domain"/>
    <property type="match status" value="1"/>
</dbReference>
<dbReference type="AlphaFoldDB" id="A0A7Y9JQE1"/>
<dbReference type="InterPro" id="IPR041916">
    <property type="entry name" value="Anti_sigma_zinc_sf"/>
</dbReference>
<evidence type="ECO:0000313" key="5">
    <source>
        <dbReference type="Proteomes" id="UP000516957"/>
    </source>
</evidence>
<keyword evidence="1" id="KW-0805">Transcription regulation</keyword>
<evidence type="ECO:0000256" key="3">
    <source>
        <dbReference type="SAM" id="Phobius"/>
    </source>
</evidence>
<accession>A0A7Y9JQE1</accession>
<dbReference type="Proteomes" id="UP000516957">
    <property type="component" value="Unassembled WGS sequence"/>
</dbReference>
<gene>
    <name evidence="4" type="ORF">BKA08_002220</name>
</gene>
<feature type="transmembrane region" description="Helical" evidence="3">
    <location>
        <begin position="111"/>
        <end position="133"/>
    </location>
</feature>
<evidence type="ECO:0000256" key="2">
    <source>
        <dbReference type="ARBA" id="ARBA00023163"/>
    </source>
</evidence>
<comment type="caution">
    <text evidence="4">The sequence shown here is derived from an EMBL/GenBank/DDBJ whole genome shotgun (WGS) entry which is preliminary data.</text>
</comment>